<organism evidence="3 4">
    <name type="scientific">Capsicum baccatum</name>
    <name type="common">Peruvian pepper</name>
    <dbReference type="NCBI Taxonomy" id="33114"/>
    <lineage>
        <taxon>Eukaryota</taxon>
        <taxon>Viridiplantae</taxon>
        <taxon>Streptophyta</taxon>
        <taxon>Embryophyta</taxon>
        <taxon>Tracheophyta</taxon>
        <taxon>Spermatophyta</taxon>
        <taxon>Magnoliopsida</taxon>
        <taxon>eudicotyledons</taxon>
        <taxon>Gunneridae</taxon>
        <taxon>Pentapetalae</taxon>
        <taxon>asterids</taxon>
        <taxon>lamiids</taxon>
        <taxon>Solanales</taxon>
        <taxon>Solanaceae</taxon>
        <taxon>Solanoideae</taxon>
        <taxon>Capsiceae</taxon>
        <taxon>Capsicum</taxon>
    </lineage>
</organism>
<keyword evidence="1" id="KW-0106">Calcium</keyword>
<dbReference type="GO" id="GO:0004553">
    <property type="term" value="F:hydrolase activity, hydrolyzing O-glycosyl compounds"/>
    <property type="evidence" value="ECO:0007669"/>
    <property type="project" value="InterPro"/>
</dbReference>
<dbReference type="InterPro" id="IPR002048">
    <property type="entry name" value="EF_hand_dom"/>
</dbReference>
<dbReference type="SMART" id="SM00054">
    <property type="entry name" value="EFh"/>
    <property type="match status" value="2"/>
</dbReference>
<dbReference type="InterPro" id="IPR018247">
    <property type="entry name" value="EF_Hand_1_Ca_BS"/>
</dbReference>
<evidence type="ECO:0000313" key="4">
    <source>
        <dbReference type="Proteomes" id="UP000224567"/>
    </source>
</evidence>
<dbReference type="SMR" id="A0A2G2X0T9"/>
<dbReference type="OrthoDB" id="26525at2759"/>
<evidence type="ECO:0000259" key="2">
    <source>
        <dbReference type="PROSITE" id="PS50222"/>
    </source>
</evidence>
<feature type="domain" description="EF-hand" evidence="2">
    <location>
        <begin position="19"/>
        <end position="54"/>
    </location>
</feature>
<dbReference type="AlphaFoldDB" id="A0A2G2X0T9"/>
<dbReference type="InterPro" id="IPR002105">
    <property type="entry name" value="Dockerin_1_rpt"/>
</dbReference>
<dbReference type="GO" id="GO:0005509">
    <property type="term" value="F:calcium ion binding"/>
    <property type="evidence" value="ECO:0007669"/>
    <property type="project" value="InterPro"/>
</dbReference>
<evidence type="ECO:0000313" key="3">
    <source>
        <dbReference type="EMBL" id="PHT51080.1"/>
    </source>
</evidence>
<gene>
    <name evidence="3" type="ORF">CQW23_10827</name>
</gene>
<dbReference type="Gene3D" id="1.10.238.10">
    <property type="entry name" value="EF-hand"/>
    <property type="match status" value="1"/>
</dbReference>
<dbReference type="PROSITE" id="PS50222">
    <property type="entry name" value="EF_HAND_2"/>
    <property type="match status" value="2"/>
</dbReference>
<dbReference type="InterPro" id="IPR011992">
    <property type="entry name" value="EF-hand-dom_pair"/>
</dbReference>
<accession>A0A2G2X0T9</accession>
<reference evidence="4" key="2">
    <citation type="journal article" date="2017" name="J. Anim. Genet.">
        <title>Multiple reference genome sequences of hot pepper reveal the massive evolution of plant disease resistance genes by retroduplication.</title>
        <authorList>
            <person name="Kim S."/>
            <person name="Park J."/>
            <person name="Yeom S.-I."/>
            <person name="Kim Y.-M."/>
            <person name="Seo E."/>
            <person name="Kim K.-T."/>
            <person name="Kim M.-S."/>
            <person name="Lee J.M."/>
            <person name="Cheong K."/>
            <person name="Shin H.-S."/>
            <person name="Kim S.-B."/>
            <person name="Han K."/>
            <person name="Lee J."/>
            <person name="Park M."/>
            <person name="Lee H.-A."/>
            <person name="Lee H.-Y."/>
            <person name="Lee Y."/>
            <person name="Oh S."/>
            <person name="Lee J.H."/>
            <person name="Choi E."/>
            <person name="Choi E."/>
            <person name="Lee S.E."/>
            <person name="Jeon J."/>
            <person name="Kim H."/>
            <person name="Choi G."/>
            <person name="Song H."/>
            <person name="Lee J."/>
            <person name="Lee S.-C."/>
            <person name="Kwon J.-K."/>
            <person name="Lee H.-Y."/>
            <person name="Koo N."/>
            <person name="Hong Y."/>
            <person name="Kim R.W."/>
            <person name="Kang W.-H."/>
            <person name="Huh J.H."/>
            <person name="Kang B.-C."/>
            <person name="Yang T.-J."/>
            <person name="Lee Y.-H."/>
            <person name="Bennetzen J.L."/>
            <person name="Choi D."/>
        </authorList>
    </citation>
    <scope>NUCLEOTIDE SEQUENCE [LARGE SCALE GENOMIC DNA]</scope>
    <source>
        <strain evidence="4">cv. PBC81</strain>
    </source>
</reference>
<dbReference type="Proteomes" id="UP000224567">
    <property type="component" value="Unassembled WGS sequence"/>
</dbReference>
<reference evidence="3 4" key="1">
    <citation type="journal article" date="2017" name="Genome Biol.">
        <title>New reference genome sequences of hot pepper reveal the massive evolution of plant disease-resistance genes by retroduplication.</title>
        <authorList>
            <person name="Kim S."/>
            <person name="Park J."/>
            <person name="Yeom S.I."/>
            <person name="Kim Y.M."/>
            <person name="Seo E."/>
            <person name="Kim K.T."/>
            <person name="Kim M.S."/>
            <person name="Lee J.M."/>
            <person name="Cheong K."/>
            <person name="Shin H.S."/>
            <person name="Kim S.B."/>
            <person name="Han K."/>
            <person name="Lee J."/>
            <person name="Park M."/>
            <person name="Lee H.A."/>
            <person name="Lee H.Y."/>
            <person name="Lee Y."/>
            <person name="Oh S."/>
            <person name="Lee J.H."/>
            <person name="Choi E."/>
            <person name="Choi E."/>
            <person name="Lee S.E."/>
            <person name="Jeon J."/>
            <person name="Kim H."/>
            <person name="Choi G."/>
            <person name="Song H."/>
            <person name="Lee J."/>
            <person name="Lee S.C."/>
            <person name="Kwon J.K."/>
            <person name="Lee H.Y."/>
            <person name="Koo N."/>
            <person name="Hong Y."/>
            <person name="Kim R.W."/>
            <person name="Kang W.H."/>
            <person name="Huh J.H."/>
            <person name="Kang B.C."/>
            <person name="Yang T.J."/>
            <person name="Lee Y.H."/>
            <person name="Bennetzen J.L."/>
            <person name="Choi D."/>
        </authorList>
    </citation>
    <scope>NUCLEOTIDE SEQUENCE [LARGE SCALE GENOMIC DNA]</scope>
    <source>
        <strain evidence="4">cv. PBC81</strain>
    </source>
</reference>
<comment type="caution">
    <text evidence="3">The sequence shown here is derived from an EMBL/GenBank/DDBJ whole genome shotgun (WGS) entry which is preliminary data.</text>
</comment>
<dbReference type="GO" id="GO:0000272">
    <property type="term" value="P:polysaccharide catabolic process"/>
    <property type="evidence" value="ECO:0007669"/>
    <property type="project" value="InterPro"/>
</dbReference>
<dbReference type="EMBL" id="MLFT02000004">
    <property type="protein sequence ID" value="PHT51080.1"/>
    <property type="molecule type" value="Genomic_DNA"/>
</dbReference>
<dbReference type="Pfam" id="PF00404">
    <property type="entry name" value="Dockerin_1"/>
    <property type="match status" value="1"/>
</dbReference>
<name>A0A2G2X0T9_CAPBA</name>
<dbReference type="SUPFAM" id="SSF47473">
    <property type="entry name" value="EF-hand"/>
    <property type="match status" value="1"/>
</dbReference>
<protein>
    <recommendedName>
        <fullName evidence="2">EF-hand domain-containing protein</fullName>
    </recommendedName>
</protein>
<proteinExistence type="predicted"/>
<keyword evidence="4" id="KW-1185">Reference proteome</keyword>
<sequence length="99" mass="11213">MAFKSIEYRNISSDGKRVMTLAEFKKWLKKFDANKDGKISKEDLTEAIRSTNGGWFSRIKSHRAVKSADANGDGTIDEDEIMNLAEFALKHLGIRIVSY</sequence>
<feature type="domain" description="EF-hand" evidence="2">
    <location>
        <begin position="56"/>
        <end position="91"/>
    </location>
</feature>
<evidence type="ECO:0000256" key="1">
    <source>
        <dbReference type="ARBA" id="ARBA00022837"/>
    </source>
</evidence>
<dbReference type="CDD" id="cd00051">
    <property type="entry name" value="EFh"/>
    <property type="match status" value="1"/>
</dbReference>
<dbReference type="PROSITE" id="PS00018">
    <property type="entry name" value="EF_HAND_1"/>
    <property type="match status" value="2"/>
</dbReference>